<reference evidence="1" key="3">
    <citation type="submission" date="2025-09" db="UniProtKB">
        <authorList>
            <consortium name="Ensembl"/>
        </authorList>
    </citation>
    <scope>IDENTIFICATION</scope>
    <source>
        <strain evidence="1">Guanapo</strain>
    </source>
</reference>
<protein>
    <submittedName>
        <fullName evidence="1">Uncharacterized protein</fullName>
    </submittedName>
</protein>
<evidence type="ECO:0000313" key="1">
    <source>
        <dbReference type="Ensembl" id="ENSPREP00000010881.1"/>
    </source>
</evidence>
<proteinExistence type="predicted"/>
<reference evidence="2" key="1">
    <citation type="submission" date="2013-11" db="EMBL/GenBank/DDBJ databases">
        <title>The genomic landscape of the Guanapo guppy.</title>
        <authorList>
            <person name="Kuenstner A."/>
            <person name="Dreyer C."/>
        </authorList>
    </citation>
    <scope>NUCLEOTIDE SEQUENCE</scope>
    <source>
        <strain evidence="2">Guanapo</strain>
    </source>
</reference>
<keyword evidence="2" id="KW-1185">Reference proteome</keyword>
<dbReference type="Bgee" id="ENSPREG00000007432">
    <property type="expression patterns" value="Expressed in caudal fin and 1 other cell type or tissue"/>
</dbReference>
<reference evidence="1" key="2">
    <citation type="submission" date="2025-08" db="UniProtKB">
        <authorList>
            <consortium name="Ensembl"/>
        </authorList>
    </citation>
    <scope>IDENTIFICATION</scope>
    <source>
        <strain evidence="1">Guanapo</strain>
    </source>
</reference>
<dbReference type="AlphaFoldDB" id="A0A3P9NMT7"/>
<accession>A0A3P9NMT7</accession>
<evidence type="ECO:0000313" key="2">
    <source>
        <dbReference type="Proteomes" id="UP000242638"/>
    </source>
</evidence>
<organism evidence="1 2">
    <name type="scientific">Poecilia reticulata</name>
    <name type="common">Guppy</name>
    <name type="synonym">Acanthophacelus reticulatus</name>
    <dbReference type="NCBI Taxonomy" id="8081"/>
    <lineage>
        <taxon>Eukaryota</taxon>
        <taxon>Metazoa</taxon>
        <taxon>Chordata</taxon>
        <taxon>Craniata</taxon>
        <taxon>Vertebrata</taxon>
        <taxon>Euteleostomi</taxon>
        <taxon>Actinopterygii</taxon>
        <taxon>Neopterygii</taxon>
        <taxon>Teleostei</taxon>
        <taxon>Neoteleostei</taxon>
        <taxon>Acanthomorphata</taxon>
        <taxon>Ovalentaria</taxon>
        <taxon>Atherinomorphae</taxon>
        <taxon>Cyprinodontiformes</taxon>
        <taxon>Poeciliidae</taxon>
        <taxon>Poeciliinae</taxon>
        <taxon>Poecilia</taxon>
    </lineage>
</organism>
<dbReference type="Proteomes" id="UP000242638">
    <property type="component" value="Unassembled WGS sequence"/>
</dbReference>
<sequence length="131" mass="14460">MTSLPPISCPCTQPSDESISWGSVKRSMASRTMVKHSAVRKIALTRAPITSARIHPNVFFLVEWVLSANRTATRATTSAKTSDSIWKESESIERDEVMRLTTTSTTKKPKVSASIHSNRARLGPQAIFASW</sequence>
<dbReference type="OMA" id="MASRTMV"/>
<name>A0A3P9NMT7_POERE</name>
<dbReference type="GeneTree" id="ENSGT00940000178910"/>
<dbReference type="Ensembl" id="ENSPRET00000011008.1">
    <property type="protein sequence ID" value="ENSPREP00000010881.1"/>
    <property type="gene ID" value="ENSPREG00000007432.1"/>
</dbReference>